<evidence type="ECO:0000313" key="2">
    <source>
        <dbReference type="Proteomes" id="UP001596456"/>
    </source>
</evidence>
<reference evidence="2" key="1">
    <citation type="journal article" date="2019" name="Int. J. Syst. Evol. Microbiol.">
        <title>The Global Catalogue of Microorganisms (GCM) 10K type strain sequencing project: providing services to taxonomists for standard genome sequencing and annotation.</title>
        <authorList>
            <consortium name="The Broad Institute Genomics Platform"/>
            <consortium name="The Broad Institute Genome Sequencing Center for Infectious Disease"/>
            <person name="Wu L."/>
            <person name="Ma J."/>
        </authorList>
    </citation>
    <scope>NUCLEOTIDE SEQUENCE [LARGE SCALE GENOMIC DNA]</scope>
    <source>
        <strain evidence="2">CGMCC 1.16275</strain>
    </source>
</reference>
<dbReference type="Proteomes" id="UP001596456">
    <property type="component" value="Unassembled WGS sequence"/>
</dbReference>
<comment type="caution">
    <text evidence="1">The sequence shown here is derived from an EMBL/GenBank/DDBJ whole genome shotgun (WGS) entry which is preliminary data.</text>
</comment>
<accession>A0ABW2KVW5</accession>
<name>A0ABW2KVW5_9PROT</name>
<dbReference type="EMBL" id="JBHTCM010000010">
    <property type="protein sequence ID" value="MFC7333488.1"/>
    <property type="molecule type" value="Genomic_DNA"/>
</dbReference>
<keyword evidence="2" id="KW-1185">Reference proteome</keyword>
<protein>
    <submittedName>
        <fullName evidence="1">Uncharacterized protein</fullName>
    </submittedName>
</protein>
<evidence type="ECO:0000313" key="1">
    <source>
        <dbReference type="EMBL" id="MFC7333488.1"/>
    </source>
</evidence>
<gene>
    <name evidence="1" type="ORF">ACFQPS_09975</name>
</gene>
<organism evidence="1 2">
    <name type="scientific">Rhodocista pekingensis</name>
    <dbReference type="NCBI Taxonomy" id="201185"/>
    <lineage>
        <taxon>Bacteria</taxon>
        <taxon>Pseudomonadati</taxon>
        <taxon>Pseudomonadota</taxon>
        <taxon>Alphaproteobacteria</taxon>
        <taxon>Rhodospirillales</taxon>
        <taxon>Azospirillaceae</taxon>
        <taxon>Rhodocista</taxon>
    </lineage>
</organism>
<proteinExistence type="predicted"/>
<sequence>MALRIETFSNVTGGSSTFKALGHPLAARQGHGLLRRLAEEGPVALFDPLGLAEPFAELWPLHTVELTGVHVQDVERIGLPLLGERAMPVTAISESTARILFVVAFDADRLVAQIRHLIPPGTKVLSLDALRLPAEMLTDPVRYLAPLNFATNFAFFRDSGGHHTRLVTANYWSAYGAASPRLWLCLFDHTGTVLAEWTETLPEACGTVVIDSAEVRRRFGLPEFVGQLFVHVVGAAGHDVVKYALDTYGSDPHVLSCTHDANAWPADFYAGLPAPQPGERVILWVQNSHPAPIPAGEVALNPMGRDGEAVALRHEVPAFGSYALDVAELLPELRWPRQIEVRAGRHFVRPRYEVVREAPGRPARRRIAHPNVERTDLMPDPHLPELGGLLGKGFILPAPVFPPGRFRSIALPTPMARSQERLPLRAILYDADGTEVAHRSLGLLPRDHATALDVETLLEGHRLRAGYGHLELIYDFALGEEADGWLHALFRYEDRESGHAAETSFGAHMFNTCLVYRGEPQSYAGRPPGLSTRLFLRTGMDAATETFCHLIYPASTPWRQRSDTSLILTRRDGSEVAQRHVRIACSGSYRFQVGDTFDAAELREAGPDAHVLVRDTTCRLFGYHGLIRDGREGAFALDHMFGF</sequence>
<dbReference type="RefSeq" id="WP_377358598.1">
    <property type="nucleotide sequence ID" value="NZ_JBHTCM010000010.1"/>
</dbReference>